<dbReference type="EMBL" id="GGEC01023563">
    <property type="protein sequence ID" value="MBX04047.1"/>
    <property type="molecule type" value="Transcribed_RNA"/>
</dbReference>
<accession>A0A2P2KEF1</accession>
<name>A0A2P2KEF1_RHIMU</name>
<protein>
    <submittedName>
        <fullName evidence="1">Uncharacterized protein MANES_17G119500</fullName>
    </submittedName>
</protein>
<dbReference type="PANTHER" id="PTHR33598:SF10">
    <property type="entry name" value="SEED MATURATION-LIKE PROTEIN"/>
    <property type="match status" value="1"/>
</dbReference>
<dbReference type="AlphaFoldDB" id="A0A2P2KEF1"/>
<organism evidence="1">
    <name type="scientific">Rhizophora mucronata</name>
    <name type="common">Asiatic mangrove</name>
    <dbReference type="NCBI Taxonomy" id="61149"/>
    <lineage>
        <taxon>Eukaryota</taxon>
        <taxon>Viridiplantae</taxon>
        <taxon>Streptophyta</taxon>
        <taxon>Embryophyta</taxon>
        <taxon>Tracheophyta</taxon>
        <taxon>Spermatophyta</taxon>
        <taxon>Magnoliopsida</taxon>
        <taxon>eudicotyledons</taxon>
        <taxon>Gunneridae</taxon>
        <taxon>Pentapetalae</taxon>
        <taxon>rosids</taxon>
        <taxon>fabids</taxon>
        <taxon>Malpighiales</taxon>
        <taxon>Rhizophoraceae</taxon>
        <taxon>Rhizophora</taxon>
    </lineage>
</organism>
<proteinExistence type="predicted"/>
<dbReference type="Pfam" id="PF05542">
    <property type="entry name" value="DUF760"/>
    <property type="match status" value="2"/>
</dbReference>
<reference evidence="1" key="1">
    <citation type="submission" date="2018-02" db="EMBL/GenBank/DDBJ databases">
        <title>Rhizophora mucronata_Transcriptome.</title>
        <authorList>
            <person name="Meera S.P."/>
            <person name="Sreeshan A."/>
            <person name="Augustine A."/>
        </authorList>
    </citation>
    <scope>NUCLEOTIDE SEQUENCE</scope>
    <source>
        <tissue evidence="1">Leaf</tissue>
    </source>
</reference>
<evidence type="ECO:0000313" key="1">
    <source>
        <dbReference type="EMBL" id="MBX04047.1"/>
    </source>
</evidence>
<sequence length="354" mass="39476">MAAAARGFIISRVAYLSSKPHPPPATPPPPPQLPRHFVFPRRLSSAPSTTVTVSCLSSGGEFVSTRNSGLDRGFSVIENMLKRIEPLDTAVISKGVSDSAKDSMKQAISSMLGLLPSDQFSVTVKVSKNPLESLLISAIITGYTLWNAEYRVSLMRNLDISVEDSKESKSWREMEDCGEEDRESESCGAEAGLEDLQISPRVLGDLSPEALNYIQQLQSELSDAKEELNARKHETRQMEFEKGSRNDLLEYLRSLDSDMVTELSRPSSIEVEDIIHRLVQNVSQRFFKDDSMSEFMENPIVANKNNLQDSPNELCETVGTSRDYLAKLLFWCMLLGHHVRGLENRLHLCVVGLL</sequence>
<dbReference type="PANTHER" id="PTHR33598">
    <property type="entry name" value="OS02G0833400 PROTEIN"/>
    <property type="match status" value="1"/>
</dbReference>
<dbReference type="InterPro" id="IPR008479">
    <property type="entry name" value="DUF760"/>
</dbReference>